<evidence type="ECO:0000256" key="3">
    <source>
        <dbReference type="ARBA" id="ARBA00023015"/>
    </source>
</evidence>
<dbReference type="PROSITE" id="PS50110">
    <property type="entry name" value="RESPONSE_REGULATORY"/>
    <property type="match status" value="1"/>
</dbReference>
<dbReference type="GO" id="GO:0000156">
    <property type="term" value="F:phosphorelay response regulator activity"/>
    <property type="evidence" value="ECO:0007669"/>
    <property type="project" value="TreeGrafter"/>
</dbReference>
<dbReference type="PANTHER" id="PTHR48111">
    <property type="entry name" value="REGULATOR OF RPOS"/>
    <property type="match status" value="1"/>
</dbReference>
<dbReference type="SUPFAM" id="SSF55073">
    <property type="entry name" value="Nucleotide cyclase"/>
    <property type="match status" value="1"/>
</dbReference>
<feature type="modified residue" description="4-aspartylphosphate" evidence="6">
    <location>
        <position position="57"/>
    </location>
</feature>
<evidence type="ECO:0000313" key="11">
    <source>
        <dbReference type="EMBL" id="ODA66249.1"/>
    </source>
</evidence>
<sequence>MPENRPVRVLYIEDDEGLAHLVKKGLERRGLLVDIANRGQLGLERVTAGGIDVVALDHYMADQDGLTTLEAIQKLPEPPPVVYVTGTDDSRIAVAALKLGAADYVIKEVQGDFIAELTAALNAARRMQAMRQARETAELEVRRKNKELEALSKKLSKYLASQVYDSIFTGEQSVELASSRKKLTVFFSDLVDFTGTTEHLESEELTNLLNHYLTEMAQIANAYGATIDKYIGDAVLAFFGDPESRGIQEDARAACAWRWPCSGGWMSCRTSGGPSASSGPSRSASASTPGSAPWGISAAKTGWTTPSSEMW</sequence>
<evidence type="ECO:0000259" key="9">
    <source>
        <dbReference type="PROSITE" id="PS50110"/>
    </source>
</evidence>
<keyword evidence="11" id="KW-0456">Lyase</keyword>
<evidence type="ECO:0000256" key="5">
    <source>
        <dbReference type="ARBA" id="ARBA00023163"/>
    </source>
</evidence>
<keyword evidence="1 6" id="KW-0597">Phosphoprotein</keyword>
<dbReference type="SMART" id="SM00448">
    <property type="entry name" value="REC"/>
    <property type="match status" value="1"/>
</dbReference>
<dbReference type="GO" id="GO:0006355">
    <property type="term" value="P:regulation of DNA-templated transcription"/>
    <property type="evidence" value="ECO:0007669"/>
    <property type="project" value="TreeGrafter"/>
</dbReference>
<dbReference type="GO" id="GO:0005829">
    <property type="term" value="C:cytosol"/>
    <property type="evidence" value="ECO:0007669"/>
    <property type="project" value="TreeGrafter"/>
</dbReference>
<keyword evidence="12" id="KW-1185">Reference proteome</keyword>
<dbReference type="Gene3D" id="3.40.50.2300">
    <property type="match status" value="1"/>
</dbReference>
<dbReference type="InterPro" id="IPR029787">
    <property type="entry name" value="Nucleotide_cyclase"/>
</dbReference>
<feature type="domain" description="Response regulatory" evidence="9">
    <location>
        <begin position="8"/>
        <end position="122"/>
    </location>
</feature>
<evidence type="ECO:0000256" key="6">
    <source>
        <dbReference type="PROSITE-ProRule" id="PRU00169"/>
    </source>
</evidence>
<dbReference type="CDD" id="cd07302">
    <property type="entry name" value="CHD"/>
    <property type="match status" value="1"/>
</dbReference>
<name>A0A1E2RW19_9HYPH</name>
<dbReference type="PANTHER" id="PTHR48111:SF1">
    <property type="entry name" value="TWO-COMPONENT RESPONSE REGULATOR ORR33"/>
    <property type="match status" value="1"/>
</dbReference>
<evidence type="ECO:0000256" key="8">
    <source>
        <dbReference type="SAM" id="MobiDB-lite"/>
    </source>
</evidence>
<dbReference type="Pfam" id="PF00211">
    <property type="entry name" value="Guanylate_cyc"/>
    <property type="match status" value="1"/>
</dbReference>
<dbReference type="InterPro" id="IPR001789">
    <property type="entry name" value="Sig_transdc_resp-reg_receiver"/>
</dbReference>
<dbReference type="AlphaFoldDB" id="A0A1E2RW19"/>
<keyword evidence="5" id="KW-0804">Transcription</keyword>
<dbReference type="Pfam" id="PF00072">
    <property type="entry name" value="Response_reg"/>
    <property type="match status" value="1"/>
</dbReference>
<evidence type="ECO:0000259" key="10">
    <source>
        <dbReference type="PROSITE" id="PS50125"/>
    </source>
</evidence>
<feature type="compositionally biased region" description="Low complexity" evidence="8">
    <location>
        <begin position="270"/>
        <end position="293"/>
    </location>
</feature>
<dbReference type="GO" id="GO:0032993">
    <property type="term" value="C:protein-DNA complex"/>
    <property type="evidence" value="ECO:0007669"/>
    <property type="project" value="TreeGrafter"/>
</dbReference>
<dbReference type="InterPro" id="IPR011006">
    <property type="entry name" value="CheY-like_superfamily"/>
</dbReference>
<organism evidence="11 12">
    <name type="scientific">Methyloligella halotolerans</name>
    <dbReference type="NCBI Taxonomy" id="1177755"/>
    <lineage>
        <taxon>Bacteria</taxon>
        <taxon>Pseudomonadati</taxon>
        <taxon>Pseudomonadota</taxon>
        <taxon>Alphaproteobacteria</taxon>
        <taxon>Hyphomicrobiales</taxon>
        <taxon>Hyphomicrobiaceae</taxon>
        <taxon>Methyloligella</taxon>
    </lineage>
</organism>
<feature type="compositionally biased region" description="Polar residues" evidence="8">
    <location>
        <begin position="302"/>
        <end position="311"/>
    </location>
</feature>
<evidence type="ECO:0000256" key="7">
    <source>
        <dbReference type="SAM" id="Coils"/>
    </source>
</evidence>
<feature type="domain" description="Guanylate cyclase" evidence="10">
    <location>
        <begin position="184"/>
        <end position="242"/>
    </location>
</feature>
<reference evidence="11 12" key="1">
    <citation type="submission" date="2016-07" db="EMBL/GenBank/DDBJ databases">
        <title>Draft genome sequence of Methyloligella halotolerans C2T (VKM B-2706T=CCUG 61687T=DSM 25045T), a halotolerant polyhydroxybutyrate accumulating methylotroph.</title>
        <authorList>
            <person name="Vasilenko O.V."/>
            <person name="Doronina N.V."/>
            <person name="Poroshina M.N."/>
            <person name="Tarlachkov S.V."/>
            <person name="Trotsenko Y.A."/>
        </authorList>
    </citation>
    <scope>NUCLEOTIDE SEQUENCE [LARGE SCALE GENOMIC DNA]</scope>
    <source>
        <strain evidence="11 12">VKM B-2706</strain>
    </source>
</reference>
<keyword evidence="2" id="KW-0902">Two-component regulatory system</keyword>
<dbReference type="STRING" id="1177755.A7A08_02896"/>
<keyword evidence="4" id="KW-0238">DNA-binding</keyword>
<gene>
    <name evidence="11" type="ORF">A7A08_02896</name>
</gene>
<dbReference type="Proteomes" id="UP000095087">
    <property type="component" value="Unassembled WGS sequence"/>
</dbReference>
<evidence type="ECO:0000256" key="2">
    <source>
        <dbReference type="ARBA" id="ARBA00023012"/>
    </source>
</evidence>
<dbReference type="GO" id="GO:0000976">
    <property type="term" value="F:transcription cis-regulatory region binding"/>
    <property type="evidence" value="ECO:0007669"/>
    <property type="project" value="TreeGrafter"/>
</dbReference>
<dbReference type="EC" id="4.6.1.1" evidence="11"/>
<evidence type="ECO:0000256" key="1">
    <source>
        <dbReference type="ARBA" id="ARBA00022553"/>
    </source>
</evidence>
<dbReference type="PROSITE" id="PS50125">
    <property type="entry name" value="GUANYLATE_CYCLASE_2"/>
    <property type="match status" value="1"/>
</dbReference>
<dbReference type="InterPro" id="IPR039420">
    <property type="entry name" value="WalR-like"/>
</dbReference>
<comment type="caution">
    <text evidence="11">The sequence shown here is derived from an EMBL/GenBank/DDBJ whole genome shotgun (WGS) entry which is preliminary data.</text>
</comment>
<dbReference type="PATRIC" id="fig|1177755.3.peg.2919"/>
<proteinExistence type="predicted"/>
<dbReference type="InterPro" id="IPR001054">
    <property type="entry name" value="A/G_cyclase"/>
</dbReference>
<dbReference type="GO" id="GO:0009190">
    <property type="term" value="P:cyclic nucleotide biosynthetic process"/>
    <property type="evidence" value="ECO:0007669"/>
    <property type="project" value="InterPro"/>
</dbReference>
<keyword evidence="3" id="KW-0805">Transcription regulation</keyword>
<evidence type="ECO:0000256" key="4">
    <source>
        <dbReference type="ARBA" id="ARBA00023125"/>
    </source>
</evidence>
<dbReference type="Gene3D" id="3.30.70.1230">
    <property type="entry name" value="Nucleotide cyclase"/>
    <property type="match status" value="1"/>
</dbReference>
<dbReference type="CDD" id="cd00156">
    <property type="entry name" value="REC"/>
    <property type="match status" value="1"/>
</dbReference>
<dbReference type="SUPFAM" id="SSF52172">
    <property type="entry name" value="CheY-like"/>
    <property type="match status" value="1"/>
</dbReference>
<evidence type="ECO:0000313" key="12">
    <source>
        <dbReference type="Proteomes" id="UP000095087"/>
    </source>
</evidence>
<dbReference type="GO" id="GO:0004016">
    <property type="term" value="F:adenylate cyclase activity"/>
    <property type="evidence" value="ECO:0007669"/>
    <property type="project" value="UniProtKB-EC"/>
</dbReference>
<protein>
    <submittedName>
        <fullName evidence="11">Adenylate cyclase 2</fullName>
        <ecNumber evidence="11">4.6.1.1</ecNumber>
    </submittedName>
</protein>
<dbReference type="EMBL" id="MASI01000009">
    <property type="protein sequence ID" value="ODA66249.1"/>
    <property type="molecule type" value="Genomic_DNA"/>
</dbReference>
<feature type="coiled-coil region" evidence="7">
    <location>
        <begin position="120"/>
        <end position="161"/>
    </location>
</feature>
<accession>A0A1E2RW19</accession>
<feature type="region of interest" description="Disordered" evidence="8">
    <location>
        <begin position="270"/>
        <end position="311"/>
    </location>
</feature>
<keyword evidence="7" id="KW-0175">Coiled coil</keyword>